<evidence type="ECO:0000256" key="1">
    <source>
        <dbReference type="SAM" id="Phobius"/>
    </source>
</evidence>
<dbReference type="Proteomes" id="UP000503349">
    <property type="component" value="Chromosome 20"/>
</dbReference>
<sequence>MMQWTMCFYDLSLMEIRGIEGFAEGPLMLVNMRSWFNIFIFQLFYVIMSYTFVKNAQ</sequence>
<keyword evidence="1" id="KW-0472">Membrane</keyword>
<accession>A0A6G1QQ58</accession>
<keyword evidence="1" id="KW-0812">Transmembrane</keyword>
<name>A0A6G1QQ58_CHAAH</name>
<keyword evidence="3" id="KW-1185">Reference proteome</keyword>
<dbReference type="EMBL" id="CM015731">
    <property type="protein sequence ID" value="KAF3704685.1"/>
    <property type="molecule type" value="Genomic_DNA"/>
</dbReference>
<evidence type="ECO:0000313" key="2">
    <source>
        <dbReference type="EMBL" id="KAF3704685.1"/>
    </source>
</evidence>
<protein>
    <submittedName>
        <fullName evidence="2">Uncharacterized protein</fullName>
    </submittedName>
</protein>
<dbReference type="AlphaFoldDB" id="A0A6G1QQ58"/>
<reference evidence="3" key="2">
    <citation type="submission" date="2019-02" db="EMBL/GenBank/DDBJ databases">
        <title>Opniocepnalus argus Var Kimnra genome.</title>
        <authorList>
            <person name="Zhou C."/>
            <person name="Xiao S."/>
        </authorList>
    </citation>
    <scope>NUCLEOTIDE SEQUENCE [LARGE SCALE GENOMIC DNA]</scope>
</reference>
<proteinExistence type="predicted"/>
<reference evidence="2 3" key="1">
    <citation type="submission" date="2019-02" db="EMBL/GenBank/DDBJ databases">
        <title>Opniocepnalus argus genome.</title>
        <authorList>
            <person name="Zhou C."/>
            <person name="Xiao S."/>
        </authorList>
    </citation>
    <scope>NUCLEOTIDE SEQUENCE [LARGE SCALE GENOMIC DNA]</scope>
    <source>
        <strain evidence="2">OARG1902GOOAL</strain>
        <tissue evidence="2">Muscle</tissue>
    </source>
</reference>
<gene>
    <name evidence="2" type="ORF">EXN66_Car020375</name>
</gene>
<evidence type="ECO:0000313" key="3">
    <source>
        <dbReference type="Proteomes" id="UP000503349"/>
    </source>
</evidence>
<keyword evidence="1" id="KW-1133">Transmembrane helix</keyword>
<feature type="transmembrane region" description="Helical" evidence="1">
    <location>
        <begin position="35"/>
        <end position="53"/>
    </location>
</feature>
<organism evidence="2 3">
    <name type="scientific">Channa argus</name>
    <name type="common">Northern snakehead</name>
    <name type="synonym">Ophicephalus argus</name>
    <dbReference type="NCBI Taxonomy" id="215402"/>
    <lineage>
        <taxon>Eukaryota</taxon>
        <taxon>Metazoa</taxon>
        <taxon>Chordata</taxon>
        <taxon>Craniata</taxon>
        <taxon>Vertebrata</taxon>
        <taxon>Euteleostomi</taxon>
        <taxon>Actinopterygii</taxon>
        <taxon>Neopterygii</taxon>
        <taxon>Teleostei</taxon>
        <taxon>Neoteleostei</taxon>
        <taxon>Acanthomorphata</taxon>
        <taxon>Anabantaria</taxon>
        <taxon>Anabantiformes</taxon>
        <taxon>Channoidei</taxon>
        <taxon>Channidae</taxon>
        <taxon>Channa</taxon>
    </lineage>
</organism>